<evidence type="ECO:0000256" key="2">
    <source>
        <dbReference type="SAM" id="Phobius"/>
    </source>
</evidence>
<keyword evidence="2" id="KW-0472">Membrane</keyword>
<feature type="compositionally biased region" description="Basic and acidic residues" evidence="1">
    <location>
        <begin position="117"/>
        <end position="141"/>
    </location>
</feature>
<accession>A0A2U3TMP2</accession>
<feature type="compositionally biased region" description="Basic and acidic residues" evidence="1">
    <location>
        <begin position="158"/>
        <end position="176"/>
    </location>
</feature>
<keyword evidence="2" id="KW-1133">Transmembrane helix</keyword>
<name>A0A2U3TMP2_9VIRU</name>
<dbReference type="EMBL" id="MF893249">
    <property type="protein sequence ID" value="AWA82250.1"/>
    <property type="molecule type" value="Genomic_RNA"/>
</dbReference>
<evidence type="ECO:0000313" key="3">
    <source>
        <dbReference type="EMBL" id="AWA82250.1"/>
    </source>
</evidence>
<feature type="transmembrane region" description="Helical" evidence="2">
    <location>
        <begin position="75"/>
        <end position="95"/>
    </location>
</feature>
<protein>
    <recommendedName>
        <fullName evidence="4">Transmembrane protein</fullName>
    </recommendedName>
</protein>
<keyword evidence="2" id="KW-0812">Transmembrane</keyword>
<feature type="region of interest" description="Disordered" evidence="1">
    <location>
        <begin position="1"/>
        <end position="30"/>
    </location>
</feature>
<feature type="compositionally biased region" description="Polar residues" evidence="1">
    <location>
        <begin position="1"/>
        <end position="10"/>
    </location>
</feature>
<organism evidence="3">
    <name type="scientific">Larkfield virus</name>
    <dbReference type="NCBI Taxonomy" id="2170548"/>
    <lineage>
        <taxon>Viruses</taxon>
        <taxon>Riboviria</taxon>
        <taxon>Orthornavirae</taxon>
        <taxon>Duplornaviricota</taxon>
        <taxon>Chrymotiviricetes</taxon>
        <taxon>Ghabrivirales</taxon>
        <taxon>Totiviridae</taxon>
    </lineage>
</organism>
<reference evidence="3" key="1">
    <citation type="journal article" date="2018" name="Virus Evol.">
        <title>The virome of Drosophila suzukii, an invasive pest of soft fruit.</title>
        <authorList>
            <person name="Medd N.C."/>
            <person name="Fellous S."/>
            <person name="Waldron F.M."/>
            <person name="Xuereb A."/>
            <person name="Nakai M."/>
            <person name="Cross J.V."/>
            <person name="Obbard D.J."/>
        </authorList>
    </citation>
    <scope>NUCLEOTIDE SEQUENCE</scope>
    <source>
        <strain evidence="3">UK1</strain>
    </source>
</reference>
<feature type="region of interest" description="Disordered" evidence="1">
    <location>
        <begin position="104"/>
        <end position="176"/>
    </location>
</feature>
<evidence type="ECO:0000256" key="1">
    <source>
        <dbReference type="SAM" id="MobiDB-lite"/>
    </source>
</evidence>
<sequence>MNNGNRSNALFNPRSEYDSDSSTEEYSFQEPRIHQKHGSLGVLPTSYSGFDDRRFIGIPARRRYRIPSWDSNQKVYYIFLPFFVLLVYLFGRCTFGRSQHTYIRANTPDPEVGIRSARTDAGRARQPERRREERVPQRGDGPDSSQRIFDSSCPRQENAQDEHTPSARDSHDERDVLRGGESGAFFVQCPAGVSPLVWSKYQPRAMPRTRCPRHNA</sequence>
<feature type="compositionally biased region" description="Polar residues" evidence="1">
    <location>
        <begin position="143"/>
        <end position="157"/>
    </location>
</feature>
<proteinExistence type="predicted"/>
<evidence type="ECO:0008006" key="4">
    <source>
        <dbReference type="Google" id="ProtNLM"/>
    </source>
</evidence>